<proteinExistence type="inferred from homology"/>
<dbReference type="GO" id="GO:0051923">
    <property type="term" value="P:sulfation"/>
    <property type="evidence" value="ECO:0000318"/>
    <property type="project" value="GO_Central"/>
</dbReference>
<evidence type="ECO:0000313" key="6">
    <source>
        <dbReference type="Proteomes" id="UP000030748"/>
    </source>
</evidence>
<comment type="similarity">
    <text evidence="1 3">Belongs to the sulfotransferase 1 family.</text>
</comment>
<reference evidence="5 6" key="1">
    <citation type="journal article" date="2013" name="Proc. Natl. Acad. Sci. U.S.A.">
        <title>Fine-scale variation in meiotic recombination in Mimulus inferred from population shotgun sequencing.</title>
        <authorList>
            <person name="Hellsten U."/>
            <person name="Wright K.M."/>
            <person name="Jenkins J."/>
            <person name="Shu S."/>
            <person name="Yuan Y."/>
            <person name="Wessler S.R."/>
            <person name="Schmutz J."/>
            <person name="Willis J.H."/>
            <person name="Rokhsar D.S."/>
        </authorList>
    </citation>
    <scope>NUCLEOTIDE SEQUENCE [LARGE SCALE GENOMIC DNA]</scope>
    <source>
        <strain evidence="6">cv. DUN x IM62</strain>
    </source>
</reference>
<dbReference type="Proteomes" id="UP000030748">
    <property type="component" value="Unassembled WGS sequence"/>
</dbReference>
<evidence type="ECO:0000256" key="3">
    <source>
        <dbReference type="RuleBase" id="RU361155"/>
    </source>
</evidence>
<dbReference type="GO" id="GO:0008146">
    <property type="term" value="F:sulfotransferase activity"/>
    <property type="evidence" value="ECO:0000318"/>
    <property type="project" value="GO_Central"/>
</dbReference>
<evidence type="ECO:0000259" key="4">
    <source>
        <dbReference type="Pfam" id="PF00685"/>
    </source>
</evidence>
<dbReference type="SUPFAM" id="SSF52540">
    <property type="entry name" value="P-loop containing nucleoside triphosphate hydrolases"/>
    <property type="match status" value="1"/>
</dbReference>
<dbReference type="GO" id="GO:0005737">
    <property type="term" value="C:cytoplasm"/>
    <property type="evidence" value="ECO:0000318"/>
    <property type="project" value="GO_Central"/>
</dbReference>
<dbReference type="AlphaFoldDB" id="A0A022S3Y0"/>
<dbReference type="OrthoDB" id="205623at2759"/>
<name>A0A022S3Y0_ERYGU</name>
<dbReference type="eggNOG" id="KOG1584">
    <property type="taxonomic scope" value="Eukaryota"/>
</dbReference>
<feature type="domain" description="Sulfotransferase" evidence="4">
    <location>
        <begin position="57"/>
        <end position="170"/>
    </location>
</feature>
<dbReference type="PANTHER" id="PTHR11783">
    <property type="entry name" value="SULFOTRANSFERASE SULT"/>
    <property type="match status" value="1"/>
</dbReference>
<gene>
    <name evidence="5" type="ORF">MIMGU_mgv1a014785mg</name>
</gene>
<dbReference type="InterPro" id="IPR000863">
    <property type="entry name" value="Sulfotransferase_dom"/>
</dbReference>
<keyword evidence="6" id="KW-1185">Reference proteome</keyword>
<sequence>MEKIDQGTKDEFQELLQSLEQRTNWDGRRIVKYDDFWYPIMFFRPVLSAQKNFQAKDSDIILSTLPNSGSTWLKALTFSIANRGVHTIDQTPLLTSHPQALVPFLEFDLFWDEENPNLDHLSTTTNKSPRIFSTHIPFKTLSDSIRESKCKIIYLGRNPLDQFISFRQFLLANFGKEA</sequence>
<evidence type="ECO:0000256" key="2">
    <source>
        <dbReference type="ARBA" id="ARBA00022679"/>
    </source>
</evidence>
<evidence type="ECO:0000256" key="1">
    <source>
        <dbReference type="ARBA" id="ARBA00005771"/>
    </source>
</evidence>
<dbReference type="OMA" id="QHESPRT"/>
<protein>
    <recommendedName>
        <fullName evidence="3">Sulfotransferase</fullName>
        <ecNumber evidence="3">2.8.2.-</ecNumber>
    </recommendedName>
</protein>
<dbReference type="KEGG" id="egt:105956006"/>
<dbReference type="Pfam" id="PF00685">
    <property type="entry name" value="Sulfotransfer_1"/>
    <property type="match status" value="1"/>
</dbReference>
<organism evidence="5 6">
    <name type="scientific">Erythranthe guttata</name>
    <name type="common">Yellow monkey flower</name>
    <name type="synonym">Mimulus guttatus</name>
    <dbReference type="NCBI Taxonomy" id="4155"/>
    <lineage>
        <taxon>Eukaryota</taxon>
        <taxon>Viridiplantae</taxon>
        <taxon>Streptophyta</taxon>
        <taxon>Embryophyta</taxon>
        <taxon>Tracheophyta</taxon>
        <taxon>Spermatophyta</taxon>
        <taxon>Magnoliopsida</taxon>
        <taxon>eudicotyledons</taxon>
        <taxon>Gunneridae</taxon>
        <taxon>Pentapetalae</taxon>
        <taxon>asterids</taxon>
        <taxon>lamiids</taxon>
        <taxon>Lamiales</taxon>
        <taxon>Phrymaceae</taxon>
        <taxon>Erythranthe</taxon>
    </lineage>
</organism>
<dbReference type="EC" id="2.8.2.-" evidence="3"/>
<evidence type="ECO:0000313" key="5">
    <source>
        <dbReference type="EMBL" id="EYU45995.1"/>
    </source>
</evidence>
<keyword evidence="2 3" id="KW-0808">Transferase</keyword>
<dbReference type="InterPro" id="IPR027417">
    <property type="entry name" value="P-loop_NTPase"/>
</dbReference>
<dbReference type="Gene3D" id="3.40.50.300">
    <property type="entry name" value="P-loop containing nucleotide triphosphate hydrolases"/>
    <property type="match status" value="1"/>
</dbReference>
<dbReference type="EMBL" id="KI630171">
    <property type="protein sequence ID" value="EYU45995.1"/>
    <property type="molecule type" value="Genomic_DNA"/>
</dbReference>
<accession>A0A022S3Y0</accession>